<protein>
    <recommendedName>
        <fullName evidence="1">3-hydroxyacyl-CoA dehydrogenase NAD binding domain-containing protein</fullName>
    </recommendedName>
</protein>
<reference evidence="2" key="1">
    <citation type="journal article" date="2014" name="Front. Microbiol.">
        <title>High frequency of phylogenetically diverse reductive dehalogenase-homologous genes in deep subseafloor sedimentary metagenomes.</title>
        <authorList>
            <person name="Kawai M."/>
            <person name="Futagami T."/>
            <person name="Toyoda A."/>
            <person name="Takaki Y."/>
            <person name="Nishi S."/>
            <person name="Hori S."/>
            <person name="Arai W."/>
            <person name="Tsubouchi T."/>
            <person name="Morono Y."/>
            <person name="Uchiyama I."/>
            <person name="Ito T."/>
            <person name="Fujiyama A."/>
            <person name="Inagaki F."/>
            <person name="Takami H."/>
        </authorList>
    </citation>
    <scope>NUCLEOTIDE SEQUENCE</scope>
    <source>
        <strain evidence="2">Expedition CK06-06</strain>
    </source>
</reference>
<evidence type="ECO:0000259" key="1">
    <source>
        <dbReference type="Pfam" id="PF02737"/>
    </source>
</evidence>
<gene>
    <name evidence="2" type="ORF">S12H4_33526</name>
</gene>
<dbReference type="EMBL" id="BARW01019764">
    <property type="protein sequence ID" value="GAI99148.1"/>
    <property type="molecule type" value="Genomic_DNA"/>
</dbReference>
<dbReference type="InterPro" id="IPR006176">
    <property type="entry name" value="3-OHacyl-CoA_DH_NAD-bd"/>
</dbReference>
<dbReference type="GO" id="GO:0006631">
    <property type="term" value="P:fatty acid metabolic process"/>
    <property type="evidence" value="ECO:0007669"/>
    <property type="project" value="InterPro"/>
</dbReference>
<dbReference type="GO" id="GO:0070403">
    <property type="term" value="F:NAD+ binding"/>
    <property type="evidence" value="ECO:0007669"/>
    <property type="project" value="InterPro"/>
</dbReference>
<organism evidence="2">
    <name type="scientific">marine sediment metagenome</name>
    <dbReference type="NCBI Taxonomy" id="412755"/>
    <lineage>
        <taxon>unclassified sequences</taxon>
        <taxon>metagenomes</taxon>
        <taxon>ecological metagenomes</taxon>
    </lineage>
</organism>
<evidence type="ECO:0000313" key="2">
    <source>
        <dbReference type="EMBL" id="GAI99148.1"/>
    </source>
</evidence>
<feature type="domain" description="3-hydroxyacyl-CoA dehydrogenase NAD binding" evidence="1">
    <location>
        <begin position="8"/>
        <end position="82"/>
    </location>
</feature>
<dbReference type="Gene3D" id="3.40.50.720">
    <property type="entry name" value="NAD(P)-binding Rossmann-like Domain"/>
    <property type="match status" value="1"/>
</dbReference>
<comment type="caution">
    <text evidence="2">The sequence shown here is derived from an EMBL/GenBank/DDBJ whole genome shotgun (WGS) entry which is preliminary data.</text>
</comment>
<dbReference type="AlphaFoldDB" id="X1T1R9"/>
<dbReference type="InterPro" id="IPR036291">
    <property type="entry name" value="NAD(P)-bd_dom_sf"/>
</dbReference>
<proteinExistence type="predicted"/>
<dbReference type="Pfam" id="PF02737">
    <property type="entry name" value="3HCDH_N"/>
    <property type="match status" value="1"/>
</dbReference>
<name>X1T1R9_9ZZZZ</name>
<dbReference type="SUPFAM" id="SSF51735">
    <property type="entry name" value="NAD(P)-binding Rossmann-fold domains"/>
    <property type="match status" value="1"/>
</dbReference>
<feature type="non-terminal residue" evidence="2">
    <location>
        <position position="83"/>
    </location>
</feature>
<sequence length="83" mass="9332">MEAKDIKKIAVIGAGVIGNSWTANFIWKGYPVNLWLFTAEEEDIAMQEIQEHLESLAVNGVFGKEKISDMMKLIKFTTSLENV</sequence>
<accession>X1T1R9</accession>